<keyword evidence="1" id="KW-0812">Transmembrane</keyword>
<dbReference type="SUPFAM" id="SSF52266">
    <property type="entry name" value="SGNH hydrolase"/>
    <property type="match status" value="1"/>
</dbReference>
<keyword evidence="1" id="KW-1133">Transmembrane helix</keyword>
<organism evidence="2">
    <name type="scientific">Paenibacillus sp. SYP-B3998</name>
    <dbReference type="NCBI Taxonomy" id="2678564"/>
    <lineage>
        <taxon>Bacteria</taxon>
        <taxon>Bacillati</taxon>
        <taxon>Bacillota</taxon>
        <taxon>Bacilli</taxon>
        <taxon>Bacillales</taxon>
        <taxon>Paenibacillaceae</taxon>
        <taxon>Paenibacillus</taxon>
    </lineage>
</organism>
<comment type="caution">
    <text evidence="2">The sequence shown here is derived from an EMBL/GenBank/DDBJ whole genome shotgun (WGS) entry which is preliminary data.</text>
</comment>
<name>A0A6G3ZVZ7_9BACL</name>
<accession>A0A6G3ZVZ7</accession>
<evidence type="ECO:0000313" key="2">
    <source>
        <dbReference type="EMBL" id="NEW06285.1"/>
    </source>
</evidence>
<sequence>MKKRIWKSPAKTLIYVFIYFVIIQLAFPTLFSTDVFYHNRMDYARAKDNHHDFQITLEAIRKDIESKHLKQYLIILGDSVMYGSPGNSNQNVNAYMNASSKLPIYNLSFPGSQIGDLYTMLLKMDELGISSDHLIFNIRYSSFIKRNYWQPVLAWFKRDLQQLDPVAYQHMLSLPDVEKDDATTTFYTKTKRSLNEHVLPKFVPYLYKDYWDKYMIQLALKALQKPPLDDTLEGGDPRPWMEKYDVFNRINDPNVLAAFNPKPFNLTDTNPDVFFLKKMMAHQQGKETLVVLTGTNHTLVKSLIEDPGYIANSQAIDRFMEKSTFTYVNLEEQIPDALFTDHLHLTPEGYQQLAEKLLKAYNY</sequence>
<proteinExistence type="predicted"/>
<dbReference type="EMBL" id="JAAIKC010000002">
    <property type="protein sequence ID" value="NEW06285.1"/>
    <property type="molecule type" value="Genomic_DNA"/>
</dbReference>
<reference evidence="2" key="1">
    <citation type="submission" date="2020-02" db="EMBL/GenBank/DDBJ databases">
        <authorList>
            <person name="Shen X.-R."/>
            <person name="Zhang Y.-X."/>
        </authorList>
    </citation>
    <scope>NUCLEOTIDE SEQUENCE</scope>
    <source>
        <strain evidence="2">SYP-B3998</strain>
    </source>
</reference>
<feature type="transmembrane region" description="Helical" evidence="1">
    <location>
        <begin position="12"/>
        <end position="31"/>
    </location>
</feature>
<dbReference type="AlphaFoldDB" id="A0A6G3ZVZ7"/>
<dbReference type="RefSeq" id="WP_163944824.1">
    <property type="nucleotide sequence ID" value="NZ_JAAIKC010000002.1"/>
</dbReference>
<protein>
    <submittedName>
        <fullName evidence="2">Uncharacterized protein</fullName>
    </submittedName>
</protein>
<gene>
    <name evidence="2" type="ORF">GK047_09700</name>
</gene>
<evidence type="ECO:0000256" key="1">
    <source>
        <dbReference type="SAM" id="Phobius"/>
    </source>
</evidence>
<keyword evidence="1" id="KW-0472">Membrane</keyword>